<dbReference type="EMBL" id="LRBV02000004">
    <property type="status" value="NOT_ANNOTATED_CDS"/>
    <property type="molecule type" value="Genomic_DNA"/>
</dbReference>
<evidence type="ECO:0000313" key="2">
    <source>
        <dbReference type="Proteomes" id="UP000594261"/>
    </source>
</evidence>
<dbReference type="InterPro" id="IPR036770">
    <property type="entry name" value="Ankyrin_rpt-contain_sf"/>
</dbReference>
<keyword evidence="2" id="KW-1185">Reference proteome</keyword>
<protein>
    <submittedName>
        <fullName evidence="1">Uncharacterized protein</fullName>
    </submittedName>
</protein>
<name>A0A7N2R2B3_QUELO</name>
<sequence length="111" mass="12321">MPSTIDQLNPDIESIKKNLFKLAKKGEWCSVVEIYRTNLTAHKVKLTRSGDTALHIAVSDSRDDIDQELVKCISAQTKGKEVLEIENGQGNTPLHIAASMIQWGVWLCESA</sequence>
<proteinExistence type="predicted"/>
<dbReference type="EnsemblPlants" id="QL04p005933:mrna">
    <property type="protein sequence ID" value="QL04p005933:mrna:CDS:1"/>
    <property type="gene ID" value="QL04p005933"/>
</dbReference>
<reference evidence="1" key="2">
    <citation type="submission" date="2021-01" db="UniProtKB">
        <authorList>
            <consortium name="EnsemblPlants"/>
        </authorList>
    </citation>
    <scope>IDENTIFICATION</scope>
</reference>
<dbReference type="PANTHER" id="PTHR47303:SF1">
    <property type="entry name" value="NF-KAPPA-B INHIBITOR BETA"/>
    <property type="match status" value="1"/>
</dbReference>
<organism evidence="1 2">
    <name type="scientific">Quercus lobata</name>
    <name type="common">Valley oak</name>
    <dbReference type="NCBI Taxonomy" id="97700"/>
    <lineage>
        <taxon>Eukaryota</taxon>
        <taxon>Viridiplantae</taxon>
        <taxon>Streptophyta</taxon>
        <taxon>Embryophyta</taxon>
        <taxon>Tracheophyta</taxon>
        <taxon>Spermatophyta</taxon>
        <taxon>Magnoliopsida</taxon>
        <taxon>eudicotyledons</taxon>
        <taxon>Gunneridae</taxon>
        <taxon>Pentapetalae</taxon>
        <taxon>rosids</taxon>
        <taxon>fabids</taxon>
        <taxon>Fagales</taxon>
        <taxon>Fagaceae</taxon>
        <taxon>Quercus</taxon>
    </lineage>
</organism>
<dbReference type="SUPFAM" id="SSF48403">
    <property type="entry name" value="Ankyrin repeat"/>
    <property type="match status" value="1"/>
</dbReference>
<dbReference type="AlphaFoldDB" id="A0A7N2R2B3"/>
<dbReference type="Proteomes" id="UP000594261">
    <property type="component" value="Chromosome 4"/>
</dbReference>
<dbReference type="PANTHER" id="PTHR47303">
    <property type="match status" value="1"/>
</dbReference>
<dbReference type="InParanoid" id="A0A7N2R2B3"/>
<accession>A0A7N2R2B3</accession>
<dbReference type="Gene3D" id="1.25.40.20">
    <property type="entry name" value="Ankyrin repeat-containing domain"/>
    <property type="match status" value="1"/>
</dbReference>
<reference evidence="1 2" key="1">
    <citation type="journal article" date="2016" name="G3 (Bethesda)">
        <title>First Draft Assembly and Annotation of the Genome of a California Endemic Oak Quercus lobata Nee (Fagaceae).</title>
        <authorList>
            <person name="Sork V.L."/>
            <person name="Fitz-Gibbon S.T."/>
            <person name="Puiu D."/>
            <person name="Crepeau M."/>
            <person name="Gugger P.F."/>
            <person name="Sherman R."/>
            <person name="Stevens K."/>
            <person name="Langley C.H."/>
            <person name="Pellegrini M."/>
            <person name="Salzberg S.L."/>
        </authorList>
    </citation>
    <scope>NUCLEOTIDE SEQUENCE [LARGE SCALE GENOMIC DNA]</scope>
    <source>
        <strain evidence="1 2">cv. SW786</strain>
    </source>
</reference>
<dbReference type="Gramene" id="QL04p005933:mrna">
    <property type="protein sequence ID" value="QL04p005933:mrna:CDS:1"/>
    <property type="gene ID" value="QL04p005933"/>
</dbReference>
<evidence type="ECO:0000313" key="1">
    <source>
        <dbReference type="EnsemblPlants" id="QL04p005933:mrna:CDS:1"/>
    </source>
</evidence>